<sequence length="174" mass="17947">MQKESTGGEVGVSFFLDAPLVIHVFDYSKRAGATPSPSSGVLQPAALTRAQARLRGCPAPSGLHAPAPAARGLDRDWVSASGASSRADPVSSAVSTSPRADVTNSSTKMPLERAMPQCQWGAVESRPARRGCALGGSQTAGVGLTTATPHACTSLRVRSSGASGRPGRFQLRHR</sequence>
<feature type="compositionally biased region" description="Polar residues" evidence="1">
    <location>
        <begin position="92"/>
        <end position="106"/>
    </location>
</feature>
<proteinExistence type="predicted"/>
<organism evidence="2">
    <name type="scientific">uncultured prokaryote</name>
    <dbReference type="NCBI Taxonomy" id="198431"/>
    <lineage>
        <taxon>unclassified sequences</taxon>
        <taxon>environmental samples</taxon>
    </lineage>
</organism>
<evidence type="ECO:0000256" key="1">
    <source>
        <dbReference type="SAM" id="MobiDB-lite"/>
    </source>
</evidence>
<reference evidence="2" key="1">
    <citation type="submission" date="2015-06" db="EMBL/GenBank/DDBJ databases">
        <authorList>
            <person name="Joergensen T."/>
        </authorList>
    </citation>
    <scope>NUCLEOTIDE SEQUENCE</scope>
    <source>
        <strain evidence="2">RGFK0915</strain>
    </source>
</reference>
<accession>A0A0H5Q3W1</accession>
<feature type="region of interest" description="Disordered" evidence="1">
    <location>
        <begin position="76"/>
        <end position="106"/>
    </location>
</feature>
<evidence type="ECO:0000313" key="2">
    <source>
        <dbReference type="EMBL" id="CRY96090.1"/>
    </source>
</evidence>
<reference evidence="2" key="2">
    <citation type="submission" date="2015-07" db="EMBL/GenBank/DDBJ databases">
        <title>Plasmids, circular viruses and viroids from rat gut.</title>
        <authorList>
            <person name="Jorgensen T.J."/>
            <person name="Hansen M.A."/>
            <person name="Xu Z."/>
            <person name="Tabak M.A."/>
            <person name="Sorensen S.J."/>
            <person name="Hansen L.H."/>
        </authorList>
    </citation>
    <scope>NUCLEOTIDE SEQUENCE</scope>
    <source>
        <strain evidence="2">RGFK0915</strain>
    </source>
</reference>
<dbReference type="EMBL" id="LN853515">
    <property type="protein sequence ID" value="CRY96090.1"/>
    <property type="molecule type" value="Genomic_DNA"/>
</dbReference>
<name>A0A0H5Q3W1_9ZZZZ</name>
<dbReference type="AlphaFoldDB" id="A0A0H5Q3W1"/>
<protein>
    <submittedName>
        <fullName evidence="2">Uncharacterized protein</fullName>
    </submittedName>
</protein>